<keyword evidence="1" id="KW-0472">Membrane</keyword>
<evidence type="ECO:0000256" key="1">
    <source>
        <dbReference type="SAM" id="Phobius"/>
    </source>
</evidence>
<keyword evidence="1" id="KW-0812">Transmembrane</keyword>
<organism evidence="2 3">
    <name type="scientific">Treponema primitia (strain ATCC BAA-887 / DSM 12427 / ZAS-2)</name>
    <dbReference type="NCBI Taxonomy" id="545694"/>
    <lineage>
        <taxon>Bacteria</taxon>
        <taxon>Pseudomonadati</taxon>
        <taxon>Spirochaetota</taxon>
        <taxon>Spirochaetia</taxon>
        <taxon>Spirochaetales</taxon>
        <taxon>Treponemataceae</taxon>
        <taxon>Treponema</taxon>
    </lineage>
</organism>
<gene>
    <name evidence="2" type="ordered locus">TREPR_2077</name>
</gene>
<dbReference type="RefSeq" id="WP_015708091.1">
    <property type="nucleotide sequence ID" value="NC_015578.1"/>
</dbReference>
<proteinExistence type="predicted"/>
<dbReference type="EMBL" id="CP001843">
    <property type="protein sequence ID" value="AEF86910.1"/>
    <property type="molecule type" value="Genomic_DNA"/>
</dbReference>
<dbReference type="HOGENOM" id="CLU_808777_0_0_12"/>
<evidence type="ECO:0000313" key="3">
    <source>
        <dbReference type="Proteomes" id="UP000009223"/>
    </source>
</evidence>
<reference evidence="2 3" key="2">
    <citation type="journal article" date="2011" name="ISME J.">
        <title>RNA-seq reveals cooperative metabolic interactions between two termite-gut spirochete species in co-culture.</title>
        <authorList>
            <person name="Rosenthal A.Z."/>
            <person name="Matson E.G."/>
            <person name="Eldar A."/>
            <person name="Leadbetter J.R."/>
        </authorList>
    </citation>
    <scope>NUCLEOTIDE SEQUENCE [LARGE SCALE GENOMIC DNA]</scope>
    <source>
        <strain evidence="3">ATCC BAA-887 / DSM 12427 / ZAS-2</strain>
    </source>
</reference>
<dbReference type="eggNOG" id="ENOG5032HBW">
    <property type="taxonomic scope" value="Bacteria"/>
</dbReference>
<keyword evidence="3" id="KW-1185">Reference proteome</keyword>
<dbReference type="Proteomes" id="UP000009223">
    <property type="component" value="Chromosome"/>
</dbReference>
<feature type="transmembrane region" description="Helical" evidence="1">
    <location>
        <begin position="25"/>
        <end position="44"/>
    </location>
</feature>
<keyword evidence="1" id="KW-1133">Transmembrane helix</keyword>
<dbReference type="KEGG" id="tpi:TREPR_2077"/>
<protein>
    <submittedName>
        <fullName evidence="2">Uncharacterized protein</fullName>
    </submittedName>
</protein>
<dbReference type="AlphaFoldDB" id="F5YJR3"/>
<name>F5YJR3_TREPZ</name>
<sequence length="376" mass="41370">MKDKKDKKDKKGDSHLFLFGRKYRVPLIAASSVLAIAVLAAVLLTRPKPVWLVDAPYERVWEQVLAASPPPLFTRVVVLGEGRELPRRRYGFIITAKGPPGGDLSDGVASQETGAVSGAASDGAAASEETEAFWAPPITIYPALEDTLTATGEYRGAQVLALDPWMVFRDFKDPVVSRTRVDSPSGGEGHLIMPGRDAPSVEAWTAQLLQIQPGVFPLDPDLWESTRETLFSGRRFQQGASTYGWIDAIPLFYQSSPAWIYAPLSRIRSLPPQDTSSLEASRFPEREDWHEFGLQADLLWAVPFGKEKYVQKLSPVKTWLASPETQTLIANTLGWIPAHRNGAPYNPVSRAARLAWLSSSFVWQMGEQGGKTASNP</sequence>
<dbReference type="OrthoDB" id="9821895at2"/>
<evidence type="ECO:0000313" key="2">
    <source>
        <dbReference type="EMBL" id="AEF86910.1"/>
    </source>
</evidence>
<accession>F5YJR3</accession>
<reference evidence="3" key="1">
    <citation type="submission" date="2009-12" db="EMBL/GenBank/DDBJ databases">
        <title>Complete sequence of Treponema primitia strain ZAS-2.</title>
        <authorList>
            <person name="Tetu S.G."/>
            <person name="Matson E."/>
            <person name="Ren Q."/>
            <person name="Seshadri R."/>
            <person name="Elbourne L."/>
            <person name="Hassan K.A."/>
            <person name="Durkin A."/>
            <person name="Radune D."/>
            <person name="Mohamoud Y."/>
            <person name="Shay R."/>
            <person name="Jin S."/>
            <person name="Zhang X."/>
            <person name="Lucey K."/>
            <person name="Ballor N.R."/>
            <person name="Ottesen E."/>
            <person name="Rosenthal R."/>
            <person name="Allen A."/>
            <person name="Leadbetter J.R."/>
            <person name="Paulsen I.T."/>
        </authorList>
    </citation>
    <scope>NUCLEOTIDE SEQUENCE [LARGE SCALE GENOMIC DNA]</scope>
    <source>
        <strain evidence="3">ATCC BAA-887 / DSM 12427 / ZAS-2</strain>
    </source>
</reference>